<dbReference type="PANTHER" id="PTHR12537">
    <property type="entry name" value="RNA BINDING PROTEIN PUMILIO-RELATED"/>
    <property type="match status" value="1"/>
</dbReference>
<dbReference type="GO" id="GO:0005737">
    <property type="term" value="C:cytoplasm"/>
    <property type="evidence" value="ECO:0007669"/>
    <property type="project" value="UniProtKB-SubCell"/>
</dbReference>
<proteinExistence type="predicted"/>
<comment type="caution">
    <text evidence="9">The sequence shown here is derived from an EMBL/GenBank/DDBJ whole genome shotgun (WGS) entry which is preliminary data.</text>
</comment>
<dbReference type="GO" id="GO:0006417">
    <property type="term" value="P:regulation of translation"/>
    <property type="evidence" value="ECO:0007669"/>
    <property type="project" value="UniProtKB-KW"/>
</dbReference>
<organism evidence="9 10">
    <name type="scientific">Microthlaspi erraticum</name>
    <dbReference type="NCBI Taxonomy" id="1685480"/>
    <lineage>
        <taxon>Eukaryota</taxon>
        <taxon>Viridiplantae</taxon>
        <taxon>Streptophyta</taxon>
        <taxon>Embryophyta</taxon>
        <taxon>Tracheophyta</taxon>
        <taxon>Spermatophyta</taxon>
        <taxon>Magnoliopsida</taxon>
        <taxon>eudicotyledons</taxon>
        <taxon>Gunneridae</taxon>
        <taxon>Pentapetalae</taxon>
        <taxon>rosids</taxon>
        <taxon>malvids</taxon>
        <taxon>Brassicales</taxon>
        <taxon>Brassicaceae</taxon>
        <taxon>Coluteocarpeae</taxon>
        <taxon>Microthlaspi</taxon>
    </lineage>
</organism>
<evidence type="ECO:0000256" key="4">
    <source>
        <dbReference type="ARBA" id="ARBA00022845"/>
    </source>
</evidence>
<feature type="compositionally biased region" description="Polar residues" evidence="7">
    <location>
        <begin position="1"/>
        <end position="10"/>
    </location>
</feature>
<dbReference type="AlphaFoldDB" id="A0A6D2IKG3"/>
<dbReference type="InterPro" id="IPR011989">
    <property type="entry name" value="ARM-like"/>
</dbReference>
<dbReference type="PROSITE" id="PS50302">
    <property type="entry name" value="PUM"/>
    <property type="match status" value="2"/>
</dbReference>
<dbReference type="GO" id="GO:0003729">
    <property type="term" value="F:mRNA binding"/>
    <property type="evidence" value="ECO:0007669"/>
    <property type="project" value="TreeGrafter"/>
</dbReference>
<evidence type="ECO:0000256" key="6">
    <source>
        <dbReference type="PROSITE-ProRule" id="PRU00317"/>
    </source>
</evidence>
<keyword evidence="5" id="KW-0694">RNA-binding</keyword>
<feature type="repeat" description="Pumilio" evidence="6">
    <location>
        <begin position="217"/>
        <end position="253"/>
    </location>
</feature>
<dbReference type="Pfam" id="PF00806">
    <property type="entry name" value="PUF"/>
    <property type="match status" value="5"/>
</dbReference>
<dbReference type="EMBL" id="CACVBM020001052">
    <property type="protein sequence ID" value="CAA7027111.1"/>
    <property type="molecule type" value="Genomic_DNA"/>
</dbReference>
<keyword evidence="4" id="KW-0810">Translation regulation</keyword>
<dbReference type="InterPro" id="IPR016024">
    <property type="entry name" value="ARM-type_fold"/>
</dbReference>
<dbReference type="PROSITE" id="PS50303">
    <property type="entry name" value="PUM_HD"/>
    <property type="match status" value="1"/>
</dbReference>
<evidence type="ECO:0000256" key="3">
    <source>
        <dbReference type="ARBA" id="ARBA00022737"/>
    </source>
</evidence>
<keyword evidence="3" id="KW-0677">Repeat</keyword>
<evidence type="ECO:0000256" key="5">
    <source>
        <dbReference type="ARBA" id="ARBA00022884"/>
    </source>
</evidence>
<reference evidence="9" key="1">
    <citation type="submission" date="2020-01" db="EMBL/GenBank/DDBJ databases">
        <authorList>
            <person name="Mishra B."/>
        </authorList>
    </citation>
    <scope>NUCLEOTIDE SEQUENCE [LARGE SCALE GENOMIC DNA]</scope>
</reference>
<feature type="region of interest" description="Disordered" evidence="7">
    <location>
        <begin position="1"/>
        <end position="20"/>
    </location>
</feature>
<dbReference type="SMART" id="SM00025">
    <property type="entry name" value="Pumilio"/>
    <property type="match status" value="5"/>
</dbReference>
<evidence type="ECO:0000313" key="10">
    <source>
        <dbReference type="Proteomes" id="UP000467841"/>
    </source>
</evidence>
<feature type="repeat" description="Pumilio" evidence="6">
    <location>
        <begin position="254"/>
        <end position="292"/>
    </location>
</feature>
<evidence type="ECO:0000313" key="9">
    <source>
        <dbReference type="EMBL" id="CAA7027111.1"/>
    </source>
</evidence>
<dbReference type="SUPFAM" id="SSF48371">
    <property type="entry name" value="ARM repeat"/>
    <property type="match status" value="1"/>
</dbReference>
<keyword evidence="2" id="KW-0963">Cytoplasm</keyword>
<dbReference type="Proteomes" id="UP000467841">
    <property type="component" value="Unassembled WGS sequence"/>
</dbReference>
<feature type="domain" description="PUM-HD" evidence="8">
    <location>
        <begin position="15"/>
        <end position="355"/>
    </location>
</feature>
<dbReference type="InterPro" id="IPR001313">
    <property type="entry name" value="Pumilio_RNA-bd_rpt"/>
</dbReference>
<evidence type="ECO:0000259" key="8">
    <source>
        <dbReference type="PROSITE" id="PS50303"/>
    </source>
</evidence>
<dbReference type="InterPro" id="IPR033133">
    <property type="entry name" value="PUM-HD"/>
</dbReference>
<accession>A0A6D2IKG3</accession>
<evidence type="ECO:0000256" key="7">
    <source>
        <dbReference type="SAM" id="MobiDB-lite"/>
    </source>
</evidence>
<name>A0A6D2IKG3_9BRAS</name>
<keyword evidence="10" id="KW-1185">Reference proteome</keyword>
<dbReference type="PANTHER" id="PTHR12537:SF137">
    <property type="entry name" value="PUMILIO HOMOLOG 16-RELATED"/>
    <property type="match status" value="1"/>
</dbReference>
<sequence>MSKDSGSNPMPNDKGKGPELNLLSAFKRGARLSAASLRVPLSTSSCFTQPGASSSTKFGQPWAPSQPLGVLNMMTCPIRYSEFIELLRDIDTYQKDEKERSLLQIGSMITTNNYTFLELAQDQIGSRSLRALITRNQILDALLFDSIRMNFWSLMNSNFGRHLIVTMIRAVDKPKKEILYKLTYDNTLELAKQETGCIALNEVFEEIRGPFRDLIFDLIAQNAGWLSFDPYGTHVVQNILKLHIPSATQTIAESLDGMFFELAMKRHGSYVVEKCLNSVFAREKVLAEFRVNDKEWVRMANDKFGNFVVQCALKVMKQSGMTDLLREFVGKLRPHFGEMKNGFGKNTLKVIEKDIGLRILGLPDHLPGFFP</sequence>
<gene>
    <name evidence="9" type="ORF">MERR_LOCUS14346</name>
</gene>
<evidence type="ECO:0000256" key="2">
    <source>
        <dbReference type="ARBA" id="ARBA00022490"/>
    </source>
</evidence>
<dbReference type="Gene3D" id="1.25.10.10">
    <property type="entry name" value="Leucine-rich Repeat Variant"/>
    <property type="match status" value="1"/>
</dbReference>
<protein>
    <recommendedName>
        <fullName evidence="8">PUM-HD domain-containing protein</fullName>
    </recommendedName>
</protein>
<comment type="subcellular location">
    <subcellularLocation>
        <location evidence="1">Cytoplasm</location>
    </subcellularLocation>
</comment>
<dbReference type="OrthoDB" id="668540at2759"/>
<evidence type="ECO:0000256" key="1">
    <source>
        <dbReference type="ARBA" id="ARBA00004496"/>
    </source>
</evidence>